<feature type="signal peptide" evidence="1">
    <location>
        <begin position="1"/>
        <end position="17"/>
    </location>
</feature>
<gene>
    <name evidence="2" type="primary">Contig19779.g20981</name>
    <name evidence="2" type="ORF">STYLEM_7011</name>
</gene>
<sequence>MKILLLLVVLLASLVQAKIYAPYCRSRPQNVRYCRNDDSCRYADEQCNRGQCQIIRRLYNNNPCRNFDDNGQSGLCAATLCPRGTYCRDGACYRR</sequence>
<protein>
    <recommendedName>
        <fullName evidence="4">Dickkopf N-terminal cysteine-rich domain-containing protein</fullName>
    </recommendedName>
</protein>
<keyword evidence="3" id="KW-1185">Reference proteome</keyword>
<evidence type="ECO:0008006" key="4">
    <source>
        <dbReference type="Google" id="ProtNLM"/>
    </source>
</evidence>
<evidence type="ECO:0000256" key="1">
    <source>
        <dbReference type="SAM" id="SignalP"/>
    </source>
</evidence>
<keyword evidence="1" id="KW-0732">Signal</keyword>
<dbReference type="InParanoid" id="A0A078A846"/>
<name>A0A078A846_STYLE</name>
<proteinExistence type="predicted"/>
<accession>A0A078A846</accession>
<dbReference type="EMBL" id="CCKQ01006722">
    <property type="protein sequence ID" value="CDW78041.1"/>
    <property type="molecule type" value="Genomic_DNA"/>
</dbReference>
<dbReference type="Proteomes" id="UP000039865">
    <property type="component" value="Unassembled WGS sequence"/>
</dbReference>
<dbReference type="AlphaFoldDB" id="A0A078A846"/>
<feature type="chain" id="PRO_5001729245" description="Dickkopf N-terminal cysteine-rich domain-containing protein" evidence="1">
    <location>
        <begin position="18"/>
        <end position="95"/>
    </location>
</feature>
<reference evidence="2 3" key="1">
    <citation type="submission" date="2014-06" db="EMBL/GenBank/DDBJ databases">
        <authorList>
            <person name="Swart Estienne"/>
        </authorList>
    </citation>
    <scope>NUCLEOTIDE SEQUENCE [LARGE SCALE GENOMIC DNA]</scope>
    <source>
        <strain evidence="2 3">130c</strain>
    </source>
</reference>
<organism evidence="2 3">
    <name type="scientific">Stylonychia lemnae</name>
    <name type="common">Ciliate</name>
    <dbReference type="NCBI Taxonomy" id="5949"/>
    <lineage>
        <taxon>Eukaryota</taxon>
        <taxon>Sar</taxon>
        <taxon>Alveolata</taxon>
        <taxon>Ciliophora</taxon>
        <taxon>Intramacronucleata</taxon>
        <taxon>Spirotrichea</taxon>
        <taxon>Stichotrichia</taxon>
        <taxon>Sporadotrichida</taxon>
        <taxon>Oxytrichidae</taxon>
        <taxon>Stylonychinae</taxon>
        <taxon>Stylonychia</taxon>
    </lineage>
</organism>
<evidence type="ECO:0000313" key="3">
    <source>
        <dbReference type="Proteomes" id="UP000039865"/>
    </source>
</evidence>
<evidence type="ECO:0000313" key="2">
    <source>
        <dbReference type="EMBL" id="CDW78041.1"/>
    </source>
</evidence>